<keyword evidence="8" id="KW-1185">Reference proteome</keyword>
<keyword evidence="5" id="KW-0460">Magnesium</keyword>
<dbReference type="SUPFAM" id="SSF48576">
    <property type="entry name" value="Terpenoid synthases"/>
    <property type="match status" value="1"/>
</dbReference>
<dbReference type="Pfam" id="PF00348">
    <property type="entry name" value="polyprenyl_synt"/>
    <property type="match status" value="1"/>
</dbReference>
<evidence type="ECO:0000256" key="6">
    <source>
        <dbReference type="RuleBase" id="RU004466"/>
    </source>
</evidence>
<dbReference type="InterPro" id="IPR008949">
    <property type="entry name" value="Isoprenoid_synthase_dom_sf"/>
</dbReference>
<comment type="cofactor">
    <cofactor evidence="1">
        <name>Mg(2+)</name>
        <dbReference type="ChEBI" id="CHEBI:18420"/>
    </cofactor>
</comment>
<dbReference type="InterPro" id="IPR033749">
    <property type="entry name" value="Polyprenyl_synt_CS"/>
</dbReference>
<dbReference type="EMBL" id="MUHY01000001">
    <property type="protein sequence ID" value="PSB92375.1"/>
    <property type="molecule type" value="Genomic_DNA"/>
</dbReference>
<name>A0ABX5FF86_9BURK</name>
<keyword evidence="3 6" id="KW-0808">Transferase</keyword>
<dbReference type="PROSITE" id="PS00723">
    <property type="entry name" value="POLYPRENYL_SYNTHASE_1"/>
    <property type="match status" value="1"/>
</dbReference>
<comment type="similarity">
    <text evidence="2 6">Belongs to the FPP/GGPP synthase family.</text>
</comment>
<evidence type="ECO:0000256" key="2">
    <source>
        <dbReference type="ARBA" id="ARBA00006706"/>
    </source>
</evidence>
<dbReference type="PANTHER" id="PTHR12001">
    <property type="entry name" value="GERANYLGERANYL PYROPHOSPHATE SYNTHASE"/>
    <property type="match status" value="1"/>
</dbReference>
<dbReference type="InterPro" id="IPR000092">
    <property type="entry name" value="Polyprenyl_synt"/>
</dbReference>
<accession>A0ABX5FF86</accession>
<gene>
    <name evidence="7" type="primary">ispB</name>
    <name evidence="7" type="ORF">BZL35_00617</name>
</gene>
<dbReference type="SFLD" id="SFLDS00005">
    <property type="entry name" value="Isoprenoid_Synthase_Type_I"/>
    <property type="match status" value="1"/>
</dbReference>
<sequence length="336" mass="37075">MLDFLLIEFLLTASTVSKNLLAVIADDMAQVDELIRERLFSEVVLINQISEYIIGGGGKRLRPALLLLVAGALGVESRDKYELAAVVEFIHTSTLLHDDVVDESNLRRGKQTANALFGNAASVLVGDFLYSRSFQMMLKANSMRVMQILAKATNLIAEGEVLQLLNMHDPNVNEAQYLQVIQYKTATLFEAATQLGAILGQADATMEKALAEYGGHLGMTFQLMDDWLDYAGDSMLMGKNAGDDLREGKPTLPLIYVLHHGTLEEKNIVREVIQNGGGDQFERIFSAITRTGALDYTLQRAEFEANAAAEKLSGLPSSSYKKSLLELCDYLMTRRT</sequence>
<evidence type="ECO:0000256" key="5">
    <source>
        <dbReference type="ARBA" id="ARBA00022842"/>
    </source>
</evidence>
<dbReference type="Gene3D" id="1.10.600.10">
    <property type="entry name" value="Farnesyl Diphosphate Synthase"/>
    <property type="match status" value="1"/>
</dbReference>
<evidence type="ECO:0000256" key="3">
    <source>
        <dbReference type="ARBA" id="ARBA00022679"/>
    </source>
</evidence>
<evidence type="ECO:0000313" key="8">
    <source>
        <dbReference type="Proteomes" id="UP000242660"/>
    </source>
</evidence>
<reference evidence="7 8" key="1">
    <citation type="journal article" date="2017" name="Front. Microbiol.">
        <title>Genome of Ca. Pandoraea novymonadis, an Endosymbiotic Bacterium of the Trypanosomatid Novymonas esmeraldas.</title>
        <authorList>
            <person name="Kostygov A.Y."/>
            <person name="Butenko A."/>
            <person name="Nenarokova A."/>
            <person name="Tashyreva D."/>
            <person name="Flegontov P."/>
            <person name="Lukes J."/>
            <person name="Yurchenko V."/>
        </authorList>
    </citation>
    <scope>NUCLEOTIDE SEQUENCE [LARGE SCALE GENOMIC DNA]</scope>
    <source>
        <strain evidence="7 8">E262</strain>
    </source>
</reference>
<organism evidence="7 8">
    <name type="scientific">Candidatus Pandoraea novymonadis</name>
    <dbReference type="NCBI Taxonomy" id="1808959"/>
    <lineage>
        <taxon>Bacteria</taxon>
        <taxon>Pseudomonadati</taxon>
        <taxon>Pseudomonadota</taxon>
        <taxon>Betaproteobacteria</taxon>
        <taxon>Burkholderiales</taxon>
        <taxon>Burkholderiaceae</taxon>
        <taxon>Pandoraea</taxon>
    </lineage>
</organism>
<dbReference type="CDD" id="cd00685">
    <property type="entry name" value="Trans_IPPS_HT"/>
    <property type="match status" value="1"/>
</dbReference>
<evidence type="ECO:0000256" key="4">
    <source>
        <dbReference type="ARBA" id="ARBA00022723"/>
    </source>
</evidence>
<dbReference type="PANTHER" id="PTHR12001:SF69">
    <property type="entry name" value="ALL TRANS-POLYPRENYL-DIPHOSPHATE SYNTHASE PDSS1"/>
    <property type="match status" value="1"/>
</dbReference>
<keyword evidence="4" id="KW-0479">Metal-binding</keyword>
<evidence type="ECO:0000256" key="1">
    <source>
        <dbReference type="ARBA" id="ARBA00001946"/>
    </source>
</evidence>
<comment type="caution">
    <text evidence="7">The sequence shown here is derived from an EMBL/GenBank/DDBJ whole genome shotgun (WGS) entry which is preliminary data.</text>
</comment>
<proteinExistence type="inferred from homology"/>
<dbReference type="Proteomes" id="UP000242660">
    <property type="component" value="Unassembled WGS sequence"/>
</dbReference>
<evidence type="ECO:0000313" key="7">
    <source>
        <dbReference type="EMBL" id="PSB92375.1"/>
    </source>
</evidence>
<protein>
    <submittedName>
        <fullName evidence="7">Octaprenyl-diphosphate synthase</fullName>
    </submittedName>
</protein>